<keyword evidence="3" id="KW-1185">Reference proteome</keyword>
<evidence type="ECO:0000313" key="3">
    <source>
        <dbReference type="Proteomes" id="UP001457282"/>
    </source>
</evidence>
<comment type="caution">
    <text evidence="2">The sequence shown here is derived from an EMBL/GenBank/DDBJ whole genome shotgun (WGS) entry which is preliminary data.</text>
</comment>
<reference evidence="2 3" key="1">
    <citation type="journal article" date="2023" name="G3 (Bethesda)">
        <title>A chromosome-length genome assembly and annotation of blackberry (Rubus argutus, cv. 'Hillquist').</title>
        <authorList>
            <person name="Bruna T."/>
            <person name="Aryal R."/>
            <person name="Dudchenko O."/>
            <person name="Sargent D.J."/>
            <person name="Mead D."/>
            <person name="Buti M."/>
            <person name="Cavallini A."/>
            <person name="Hytonen T."/>
            <person name="Andres J."/>
            <person name="Pham M."/>
            <person name="Weisz D."/>
            <person name="Mascagni F."/>
            <person name="Usai G."/>
            <person name="Natali L."/>
            <person name="Bassil N."/>
            <person name="Fernandez G.E."/>
            <person name="Lomsadze A."/>
            <person name="Armour M."/>
            <person name="Olukolu B."/>
            <person name="Poorten T."/>
            <person name="Britton C."/>
            <person name="Davik J."/>
            <person name="Ashrafi H."/>
            <person name="Aiden E.L."/>
            <person name="Borodovsky M."/>
            <person name="Worthington M."/>
        </authorList>
    </citation>
    <scope>NUCLEOTIDE SEQUENCE [LARGE SCALE GENOMIC DNA]</scope>
    <source>
        <strain evidence="2">PI 553951</strain>
    </source>
</reference>
<evidence type="ECO:0000313" key="2">
    <source>
        <dbReference type="EMBL" id="KAK9934453.1"/>
    </source>
</evidence>
<name>A0AAW1XEU1_RUBAR</name>
<accession>A0AAW1XEU1</accession>
<protein>
    <submittedName>
        <fullName evidence="2">Uncharacterized protein</fullName>
    </submittedName>
</protein>
<proteinExistence type="predicted"/>
<sequence length="73" mass="7937">MDGGLSWADQWDNNPDPPPSGSSENGKKKGKEGKSRLVILHRAWGFIPISAPQISVLLQQSSNIHDRTAGKND</sequence>
<organism evidence="2 3">
    <name type="scientific">Rubus argutus</name>
    <name type="common">Southern blackberry</name>
    <dbReference type="NCBI Taxonomy" id="59490"/>
    <lineage>
        <taxon>Eukaryota</taxon>
        <taxon>Viridiplantae</taxon>
        <taxon>Streptophyta</taxon>
        <taxon>Embryophyta</taxon>
        <taxon>Tracheophyta</taxon>
        <taxon>Spermatophyta</taxon>
        <taxon>Magnoliopsida</taxon>
        <taxon>eudicotyledons</taxon>
        <taxon>Gunneridae</taxon>
        <taxon>Pentapetalae</taxon>
        <taxon>rosids</taxon>
        <taxon>fabids</taxon>
        <taxon>Rosales</taxon>
        <taxon>Rosaceae</taxon>
        <taxon>Rosoideae</taxon>
        <taxon>Rosoideae incertae sedis</taxon>
        <taxon>Rubus</taxon>
    </lineage>
</organism>
<dbReference type="EMBL" id="JBEDUW010000004">
    <property type="protein sequence ID" value="KAK9934453.1"/>
    <property type="molecule type" value="Genomic_DNA"/>
</dbReference>
<evidence type="ECO:0000256" key="1">
    <source>
        <dbReference type="SAM" id="MobiDB-lite"/>
    </source>
</evidence>
<dbReference type="Proteomes" id="UP001457282">
    <property type="component" value="Unassembled WGS sequence"/>
</dbReference>
<dbReference type="AlphaFoldDB" id="A0AAW1XEU1"/>
<feature type="region of interest" description="Disordered" evidence="1">
    <location>
        <begin position="1"/>
        <end position="34"/>
    </location>
</feature>
<gene>
    <name evidence="2" type="ORF">M0R45_021598</name>
</gene>